<comment type="caution">
    <text evidence="12">The sequence shown here is derived from an EMBL/GenBank/DDBJ whole genome shotgun (WGS) entry which is preliminary data.</text>
</comment>
<dbReference type="InterPro" id="IPR027417">
    <property type="entry name" value="P-loop_NTPase"/>
</dbReference>
<feature type="domain" description="Helicase C-terminal" evidence="11">
    <location>
        <begin position="606"/>
        <end position="806"/>
    </location>
</feature>
<evidence type="ECO:0000313" key="13">
    <source>
        <dbReference type="Proteomes" id="UP001498771"/>
    </source>
</evidence>
<feature type="region of interest" description="Disordered" evidence="9">
    <location>
        <begin position="25"/>
        <end position="49"/>
    </location>
</feature>
<sequence length="1287" mass="143751">MSVLANLRDTSRLLECDALDYDLESSSSSSTAASSSAIAQSQKPQISKPVDEVSQDELVKQLEGIFLSPPVSFSDQWLNLLQTPPSMPYDTLYHELFDIPSSQTRSTTHFIRAGLDGRIVDYEERTSAHPLDTDSAKNSSSFTRAPAAKADFVRGRAGFVPFTPGGLDPSIATSAASIAGIGGAGIVRHDEHGLLNTAPGLPRGLNIATAPEFKERIIDLEESYDNDSAEIIIDDSATPAPQRVIADPVTGATIEVNDSVNRDLIDDLLPTESIKSLLESPYGRAGDSRNPRGKEWAHVVDVNTDIVNFSELVPKMAREWPFELDNFQKEAVYHLEQGDSVFVAAHTSAGKTVVAEYAIAMANRNMTKAIYTSPIKALSNQKFRDFRHTFDDVGILTGDVQINPQGSCVIMTTEILRSMLYKGADLIRDVEFVIFDEVHYVNDVERGVVWEEVIIMLPDHVKLILLSATVPNTLEFASWVGRTKKKDIYVISTPKRPIPLEHYLWAKNQMFKIVDANKKFLMEGWSDADRAVNPVKETNPSQSQQQQNSARGGRGGASGRGNRGGSSAVSNARVGRGGYGGRGGSGAGNRGGKWPNNNFDKTMWLRMVQTLYKMKLQPVVIFVFSKKRCEEYANSLSGVDYCNASERAQIHIFIENAVSRLRKEDQTLPQIMRMRELMSRGIAVHHGGLLPIVKEAVEILFSKSLVKVLFATETFSMGLNLPTRTVVFSGTRKHDGRSFRDLLPGEYTQMAGRAGRRGLDTIGTVIIAFPGTETPNVHSLNQMILGPPTKLQSQFRLTYNMILNLLRVEALKVEEMIKRSFNENASQQMIPEHEKNVKQSEATLRNFKREECDICDADLQECHDLLIEIRELVPKMIEANCKDAVFRRTVDRRLAVVQTEDSSRTVCVIMGVNTLRQTFRCYGLFPKGGARRTKQKVETDLLPCIPELSKVFSLNKSGEFEKWALVERDIPFSAVECITVNSTDINLDDLVRKERTAITKLREFLQNAMRGPLPVPKLKLGKRGGSKNLAAPDYESRYKELREQVAGFKCLACKDFVKHFAMIHEESLLKQNILELKQAISDQNLELLPEYEQRIEVLKDLGFIDDGLNVELKGRVACDINSGHELIITELILENFLADYEPEEIVALLSCFVFQEKSATTETTITPRLDEGKAKILEIATRVNEVQEAHQVVIPEEMVFDPQNAQQRFGLMEVVYEWARGMPFSQIIGLTDVLEGTIVHAITRLDEVCREVKTAARIIGDPSLHAKMELSQEKIKRDIVFCTSLYL</sequence>
<dbReference type="Pfam" id="PF17911">
    <property type="entry name" value="Ski2_N"/>
    <property type="match status" value="1"/>
</dbReference>
<keyword evidence="6" id="KW-0347">Helicase</keyword>
<feature type="compositionally biased region" description="Low complexity" evidence="9">
    <location>
        <begin position="25"/>
        <end position="41"/>
    </location>
</feature>
<dbReference type="PROSITE" id="PS51192">
    <property type="entry name" value="HELICASE_ATP_BIND_1"/>
    <property type="match status" value="1"/>
</dbReference>
<dbReference type="Gene3D" id="3.40.50.300">
    <property type="entry name" value="P-loop containing nucleotide triphosphate hydrolases"/>
    <property type="match status" value="2"/>
</dbReference>
<dbReference type="Gene3D" id="1.20.1500.20">
    <property type="match status" value="1"/>
</dbReference>
<dbReference type="InterPro" id="IPR016438">
    <property type="entry name" value="SKI2-like"/>
</dbReference>
<evidence type="ECO:0000259" key="10">
    <source>
        <dbReference type="PROSITE" id="PS51192"/>
    </source>
</evidence>
<protein>
    <submittedName>
        <fullName evidence="12">NUC185 domain-containing protein</fullName>
    </submittedName>
</protein>
<evidence type="ECO:0000256" key="3">
    <source>
        <dbReference type="ARBA" id="ARBA00022490"/>
    </source>
</evidence>
<evidence type="ECO:0000256" key="7">
    <source>
        <dbReference type="ARBA" id="ARBA00022840"/>
    </source>
</evidence>
<dbReference type="Pfam" id="PF08148">
    <property type="entry name" value="DSHCT"/>
    <property type="match status" value="1"/>
</dbReference>
<comment type="subcellular location">
    <subcellularLocation>
        <location evidence="1">Cytoplasm</location>
    </subcellularLocation>
</comment>
<evidence type="ECO:0000256" key="9">
    <source>
        <dbReference type="SAM" id="MobiDB-lite"/>
    </source>
</evidence>
<comment type="similarity">
    <text evidence="2">Belongs to the helicase family. SKI2 subfamily.</text>
</comment>
<keyword evidence="4" id="KW-0547">Nucleotide-binding</keyword>
<reference evidence="12 13" key="1">
    <citation type="submission" date="2024-03" db="EMBL/GenBank/DDBJ databases">
        <title>Genome-scale model development and genomic sequencing of the oleaginous clade Lipomyces.</title>
        <authorList>
            <consortium name="Lawrence Berkeley National Laboratory"/>
            <person name="Czajka J.J."/>
            <person name="Han Y."/>
            <person name="Kim J."/>
            <person name="Mondo S.J."/>
            <person name="Hofstad B.A."/>
            <person name="Robles A."/>
            <person name="Haridas S."/>
            <person name="Riley R."/>
            <person name="LaButti K."/>
            <person name="Pangilinan J."/>
            <person name="Andreopoulos W."/>
            <person name="Lipzen A."/>
            <person name="Yan J."/>
            <person name="Wang M."/>
            <person name="Ng V."/>
            <person name="Grigoriev I.V."/>
            <person name="Spatafora J.W."/>
            <person name="Magnuson J.K."/>
            <person name="Baker S.E."/>
            <person name="Pomraning K.R."/>
        </authorList>
    </citation>
    <scope>NUCLEOTIDE SEQUENCE [LARGE SCALE GENOMIC DNA]</scope>
    <source>
        <strain evidence="12 13">Phaff 52-87</strain>
    </source>
</reference>
<keyword evidence="13" id="KW-1185">Reference proteome</keyword>
<feature type="compositionally biased region" description="Low complexity" evidence="9">
    <location>
        <begin position="565"/>
        <end position="574"/>
    </location>
</feature>
<evidence type="ECO:0000256" key="1">
    <source>
        <dbReference type="ARBA" id="ARBA00004496"/>
    </source>
</evidence>
<dbReference type="InterPro" id="IPR050699">
    <property type="entry name" value="RNA-DNA_Helicase"/>
</dbReference>
<dbReference type="PROSITE" id="PS51194">
    <property type="entry name" value="HELICASE_CTER"/>
    <property type="match status" value="1"/>
</dbReference>
<dbReference type="InterPro" id="IPR012961">
    <property type="entry name" value="Ski2/MTR4_C"/>
</dbReference>
<dbReference type="InterPro" id="IPR025696">
    <property type="entry name" value="Beta-barrel_MTR4"/>
</dbReference>
<evidence type="ECO:0000256" key="8">
    <source>
        <dbReference type="ARBA" id="ARBA00022884"/>
    </source>
</evidence>
<dbReference type="PIRSF" id="PIRSF005198">
    <property type="entry name" value="Antiviral_helicase_SKI2"/>
    <property type="match status" value="1"/>
</dbReference>
<feature type="compositionally biased region" description="Gly residues" evidence="9">
    <location>
        <begin position="552"/>
        <end position="564"/>
    </location>
</feature>
<dbReference type="Pfam" id="PF13234">
    <property type="entry name" value="MTR4_beta-barrel"/>
    <property type="match status" value="1"/>
</dbReference>
<dbReference type="Pfam" id="PF21408">
    <property type="entry name" value="MTR4-like_stalk"/>
    <property type="match status" value="1"/>
</dbReference>
<dbReference type="Pfam" id="PF00270">
    <property type="entry name" value="DEAD"/>
    <property type="match status" value="1"/>
</dbReference>
<keyword evidence="8" id="KW-0694">RNA-binding</keyword>
<dbReference type="SMART" id="SM00487">
    <property type="entry name" value="DEXDc"/>
    <property type="match status" value="1"/>
</dbReference>
<gene>
    <name evidence="12" type="ORF">BZA70DRAFT_240920</name>
</gene>
<dbReference type="SUPFAM" id="SSF52540">
    <property type="entry name" value="P-loop containing nucleoside triphosphate hydrolases"/>
    <property type="match status" value="1"/>
</dbReference>
<proteinExistence type="inferred from homology"/>
<feature type="compositionally biased region" description="Low complexity" evidence="9">
    <location>
        <begin position="541"/>
        <end position="551"/>
    </location>
</feature>
<dbReference type="Pfam" id="PF00271">
    <property type="entry name" value="Helicase_C"/>
    <property type="match status" value="1"/>
</dbReference>
<dbReference type="SMART" id="SM00490">
    <property type="entry name" value="HELICc"/>
    <property type="match status" value="1"/>
</dbReference>
<dbReference type="InterPro" id="IPR001650">
    <property type="entry name" value="Helicase_C-like"/>
</dbReference>
<dbReference type="InterPro" id="IPR048392">
    <property type="entry name" value="MTR4-like_stalk"/>
</dbReference>
<dbReference type="SMART" id="SM01142">
    <property type="entry name" value="DSHCT"/>
    <property type="match status" value="1"/>
</dbReference>
<evidence type="ECO:0000259" key="11">
    <source>
        <dbReference type="PROSITE" id="PS51194"/>
    </source>
</evidence>
<dbReference type="Proteomes" id="UP001498771">
    <property type="component" value="Unassembled WGS sequence"/>
</dbReference>
<dbReference type="InterPro" id="IPR040801">
    <property type="entry name" value="Ski2_N"/>
</dbReference>
<feature type="domain" description="Helicase ATP-binding" evidence="10">
    <location>
        <begin position="332"/>
        <end position="488"/>
    </location>
</feature>
<dbReference type="InterPro" id="IPR014001">
    <property type="entry name" value="Helicase_ATP-bd"/>
</dbReference>
<feature type="compositionally biased region" description="Gly residues" evidence="9">
    <location>
        <begin position="575"/>
        <end position="591"/>
    </location>
</feature>
<dbReference type="CDD" id="cd18795">
    <property type="entry name" value="SF2_C_Ski2"/>
    <property type="match status" value="1"/>
</dbReference>
<organism evidence="12 13">
    <name type="scientific">Myxozyma melibiosi</name>
    <dbReference type="NCBI Taxonomy" id="54550"/>
    <lineage>
        <taxon>Eukaryota</taxon>
        <taxon>Fungi</taxon>
        <taxon>Dikarya</taxon>
        <taxon>Ascomycota</taxon>
        <taxon>Saccharomycotina</taxon>
        <taxon>Lipomycetes</taxon>
        <taxon>Lipomycetales</taxon>
        <taxon>Lipomycetaceae</taxon>
        <taxon>Myxozyma</taxon>
    </lineage>
</organism>
<dbReference type="GeneID" id="90036029"/>
<name>A0ABR1F1F6_9ASCO</name>
<dbReference type="PANTHER" id="PTHR12131:SF1">
    <property type="entry name" value="ATP-DEPENDENT RNA HELICASE SUPV3L1, MITOCHONDRIAL-RELATED"/>
    <property type="match status" value="1"/>
</dbReference>
<dbReference type="RefSeq" id="XP_064766660.1">
    <property type="nucleotide sequence ID" value="XM_064910517.1"/>
</dbReference>
<feature type="region of interest" description="Disordered" evidence="9">
    <location>
        <begin position="532"/>
        <end position="595"/>
    </location>
</feature>
<evidence type="ECO:0000256" key="4">
    <source>
        <dbReference type="ARBA" id="ARBA00022741"/>
    </source>
</evidence>
<dbReference type="Gene3D" id="1.10.3380.30">
    <property type="match status" value="1"/>
</dbReference>
<evidence type="ECO:0000313" key="12">
    <source>
        <dbReference type="EMBL" id="KAK7203627.1"/>
    </source>
</evidence>
<dbReference type="PANTHER" id="PTHR12131">
    <property type="entry name" value="ATP-DEPENDENT RNA AND DNA HELICASE"/>
    <property type="match status" value="1"/>
</dbReference>
<dbReference type="InterPro" id="IPR011545">
    <property type="entry name" value="DEAD/DEAH_box_helicase_dom"/>
</dbReference>
<evidence type="ECO:0000256" key="5">
    <source>
        <dbReference type="ARBA" id="ARBA00022801"/>
    </source>
</evidence>
<keyword evidence="7" id="KW-0067">ATP-binding</keyword>
<dbReference type="EMBL" id="JBBJBU010000011">
    <property type="protein sequence ID" value="KAK7203627.1"/>
    <property type="molecule type" value="Genomic_DNA"/>
</dbReference>
<keyword evidence="5" id="KW-0378">Hydrolase</keyword>
<evidence type="ECO:0000256" key="6">
    <source>
        <dbReference type="ARBA" id="ARBA00022806"/>
    </source>
</evidence>
<evidence type="ECO:0000256" key="2">
    <source>
        <dbReference type="ARBA" id="ARBA00010140"/>
    </source>
</evidence>
<accession>A0ABR1F1F6</accession>
<keyword evidence="3" id="KW-0963">Cytoplasm</keyword>